<feature type="region of interest" description="Disordered" evidence="1">
    <location>
        <begin position="71"/>
        <end position="91"/>
    </location>
</feature>
<sequence length="91" mass="9853">MTGDLVHVRSESCNCSVRALWRDAETLKCSAHCANEARRYSTTDRSVVEHLPAFTGSAKVFNKLCEGFANGGKADTESGKGRQNSVCSEVL</sequence>
<dbReference type="EMBL" id="LNCU01000031">
    <property type="protein sequence ID" value="KWV59339.1"/>
    <property type="molecule type" value="Genomic_DNA"/>
</dbReference>
<evidence type="ECO:0000256" key="1">
    <source>
        <dbReference type="SAM" id="MobiDB-lite"/>
    </source>
</evidence>
<proteinExistence type="predicted"/>
<dbReference type="AlphaFoldDB" id="A0A109K2N0"/>
<evidence type="ECO:0000313" key="2">
    <source>
        <dbReference type="EMBL" id="KWV59339.1"/>
    </source>
</evidence>
<comment type="caution">
    <text evidence="2">The sequence shown here is derived from an EMBL/GenBank/DDBJ whole genome shotgun (WGS) entry which is preliminary data.</text>
</comment>
<protein>
    <submittedName>
        <fullName evidence="2">Uncharacterized protein</fullName>
    </submittedName>
</protein>
<dbReference type="Proteomes" id="UP000057737">
    <property type="component" value="Unassembled WGS sequence"/>
</dbReference>
<reference evidence="2 3" key="1">
    <citation type="submission" date="2015-11" db="EMBL/GenBank/DDBJ databases">
        <title>Draft Genome Sequence of the Strain BR 10303 (Bradyrhizobium sp.) isolated from nodules of Centrolobium paraense.</title>
        <authorList>
            <person name="Zelli J.E."/>
            <person name="Simoes-Araujo J.L."/>
            <person name="Barauna A.C."/>
            <person name="Silva K."/>
        </authorList>
    </citation>
    <scope>NUCLEOTIDE SEQUENCE [LARGE SCALE GENOMIC DNA]</scope>
    <source>
        <strain evidence="2 3">BR 10303</strain>
    </source>
</reference>
<gene>
    <name evidence="2" type="ORF">AS156_31465</name>
</gene>
<evidence type="ECO:0000313" key="3">
    <source>
        <dbReference type="Proteomes" id="UP000057737"/>
    </source>
</evidence>
<keyword evidence="3" id="KW-1185">Reference proteome</keyword>
<organism evidence="2 3">
    <name type="scientific">Bradyrhizobium macuxiense</name>
    <dbReference type="NCBI Taxonomy" id="1755647"/>
    <lineage>
        <taxon>Bacteria</taxon>
        <taxon>Pseudomonadati</taxon>
        <taxon>Pseudomonadota</taxon>
        <taxon>Alphaproteobacteria</taxon>
        <taxon>Hyphomicrobiales</taxon>
        <taxon>Nitrobacteraceae</taxon>
        <taxon>Bradyrhizobium</taxon>
    </lineage>
</organism>
<accession>A0A109K2N0</accession>
<name>A0A109K2N0_9BRAD</name>
<feature type="compositionally biased region" description="Polar residues" evidence="1">
    <location>
        <begin position="81"/>
        <end position="91"/>
    </location>
</feature>